<gene>
    <name evidence="1" type="primary">mobC</name>
    <name evidence="1" type="ORF">WJU16_02750</name>
</gene>
<dbReference type="Pfam" id="PF19514">
    <property type="entry name" value="MobC_2"/>
    <property type="match status" value="1"/>
</dbReference>
<sequence>MGRQKTPDEKALKHGVKTRVDDATMKKLQSLLACSRHRNVSELLRQILMEKPIAIYTVDHSAGAAIEELSRVRKQIDKIGVNINQVVRDFHASTSATIKFTLAQELAGLQDEINITLKQMEPHIQVLTRIWLQE</sequence>
<dbReference type="EMBL" id="CP149822">
    <property type="protein sequence ID" value="WZN41954.1"/>
    <property type="molecule type" value="Genomic_DNA"/>
</dbReference>
<reference evidence="2" key="1">
    <citation type="submission" date="2024-03" db="EMBL/GenBank/DDBJ databases">
        <title>Chitinophaga horti sp. nov., isolated from garden soil.</title>
        <authorList>
            <person name="Lee D.S."/>
            <person name="Han D.M."/>
            <person name="Baek J.H."/>
            <person name="Choi D.G."/>
            <person name="Jeon J.H."/>
            <person name="Jeon C.O."/>
        </authorList>
    </citation>
    <scope>NUCLEOTIDE SEQUENCE [LARGE SCALE GENOMIC DNA]</scope>
    <source>
        <strain evidence="2">GPA1</strain>
    </source>
</reference>
<evidence type="ECO:0000313" key="2">
    <source>
        <dbReference type="Proteomes" id="UP001485459"/>
    </source>
</evidence>
<evidence type="ECO:0000313" key="1">
    <source>
        <dbReference type="EMBL" id="WZN41954.1"/>
    </source>
</evidence>
<keyword evidence="2" id="KW-1185">Reference proteome</keyword>
<accession>A0ABZ2YR67</accession>
<protein>
    <submittedName>
        <fullName evidence="1">Plasmid mobilization relaxosome protein MobC</fullName>
    </submittedName>
</protein>
<organism evidence="1 2">
    <name type="scientific">Chitinophaga pollutisoli</name>
    <dbReference type="NCBI Taxonomy" id="3133966"/>
    <lineage>
        <taxon>Bacteria</taxon>
        <taxon>Pseudomonadati</taxon>
        <taxon>Bacteroidota</taxon>
        <taxon>Chitinophagia</taxon>
        <taxon>Chitinophagales</taxon>
        <taxon>Chitinophagaceae</taxon>
        <taxon>Chitinophaga</taxon>
    </lineage>
</organism>
<proteinExistence type="predicted"/>
<name>A0ABZ2YR67_9BACT</name>
<dbReference type="InterPro" id="IPR045788">
    <property type="entry name" value="MobC_2"/>
</dbReference>
<dbReference type="RefSeq" id="WP_341836797.1">
    <property type="nucleotide sequence ID" value="NZ_CP149822.1"/>
</dbReference>
<dbReference type="Proteomes" id="UP001485459">
    <property type="component" value="Chromosome"/>
</dbReference>